<organism evidence="2 3">
    <name type="scientific">Komagataeibacter swingsii</name>
    <dbReference type="NCBI Taxonomy" id="215220"/>
    <lineage>
        <taxon>Bacteria</taxon>
        <taxon>Pseudomonadati</taxon>
        <taxon>Pseudomonadota</taxon>
        <taxon>Alphaproteobacteria</taxon>
        <taxon>Acetobacterales</taxon>
        <taxon>Acetobacteraceae</taxon>
        <taxon>Komagataeibacter</taxon>
    </lineage>
</organism>
<protein>
    <recommendedName>
        <fullName evidence="4">DUF2635 domain-containing protein</fullName>
    </recommendedName>
</protein>
<dbReference type="AlphaFoldDB" id="A0A2V4RK82"/>
<comment type="caution">
    <text evidence="2">The sequence shown here is derived from an EMBL/GenBank/DDBJ whole genome shotgun (WGS) entry which is preliminary data.</text>
</comment>
<evidence type="ECO:0008006" key="4">
    <source>
        <dbReference type="Google" id="ProtNLM"/>
    </source>
</evidence>
<dbReference type="EMBL" id="NKUB01000011">
    <property type="protein sequence ID" value="PYD69414.1"/>
    <property type="molecule type" value="Genomic_DNA"/>
</dbReference>
<feature type="region of interest" description="Disordered" evidence="1">
    <location>
        <begin position="49"/>
        <end position="79"/>
    </location>
</feature>
<evidence type="ECO:0000256" key="1">
    <source>
        <dbReference type="SAM" id="MobiDB-lite"/>
    </source>
</evidence>
<dbReference type="Proteomes" id="UP000247371">
    <property type="component" value="Unassembled WGS sequence"/>
</dbReference>
<keyword evidence="3" id="KW-1185">Reference proteome</keyword>
<dbReference type="RefSeq" id="WP_110557017.1">
    <property type="nucleotide sequence ID" value="NZ_NKUB01000011.1"/>
</dbReference>
<sequence length="79" mass="8077">MFVKPAPGRNVRWPGTMRLLKSAGETVPDTGFWLLCLHNGDVVKATPPAASAAPAIPAPSPAPIQSGATAIPEPAEAHA</sequence>
<name>A0A2V4RK82_9PROT</name>
<dbReference type="Pfam" id="PF10948">
    <property type="entry name" value="DUF2635"/>
    <property type="match status" value="1"/>
</dbReference>
<gene>
    <name evidence="2" type="ORF">CFR76_10075</name>
</gene>
<accession>A0A2V4RK82</accession>
<dbReference type="InterPro" id="IPR024400">
    <property type="entry name" value="DUF2635"/>
</dbReference>
<proteinExistence type="predicted"/>
<evidence type="ECO:0000313" key="3">
    <source>
        <dbReference type="Proteomes" id="UP000247371"/>
    </source>
</evidence>
<reference evidence="2 3" key="1">
    <citation type="submission" date="2017-07" db="EMBL/GenBank/DDBJ databases">
        <title>A draft genome sequence of Komagataeibacter swingsii LMG 22125.</title>
        <authorList>
            <person name="Skraban J."/>
            <person name="Cleenwerck I."/>
            <person name="Vandamme P."/>
            <person name="Trcek J."/>
        </authorList>
    </citation>
    <scope>NUCLEOTIDE SEQUENCE [LARGE SCALE GENOMIC DNA]</scope>
    <source>
        <strain evidence="2 3">LMG 22125</strain>
    </source>
</reference>
<evidence type="ECO:0000313" key="2">
    <source>
        <dbReference type="EMBL" id="PYD69414.1"/>
    </source>
</evidence>